<evidence type="ECO:0000313" key="2">
    <source>
        <dbReference type="EMBL" id="DAF95484.1"/>
    </source>
</evidence>
<dbReference type="Pfam" id="PF00156">
    <property type="entry name" value="Pribosyltran"/>
    <property type="match status" value="1"/>
</dbReference>
<accession>A0A8S5UM31</accession>
<dbReference type="EMBL" id="BK016109">
    <property type="protein sequence ID" value="DAF95484.1"/>
    <property type="molecule type" value="Genomic_DNA"/>
</dbReference>
<dbReference type="GO" id="GO:0006015">
    <property type="term" value="P:5-phosphoribose 1-diphosphate biosynthetic process"/>
    <property type="evidence" value="ECO:0007669"/>
    <property type="project" value="TreeGrafter"/>
</dbReference>
<feature type="domain" description="Phosphoribosyltransferase" evidence="1">
    <location>
        <begin position="159"/>
        <end position="240"/>
    </location>
</feature>
<name>A0A8S5UM31_9CAUD</name>
<dbReference type="InterPro" id="IPR005946">
    <property type="entry name" value="Rib-P_diPkinase"/>
</dbReference>
<dbReference type="GO" id="GO:0006164">
    <property type="term" value="P:purine nucleotide biosynthetic process"/>
    <property type="evidence" value="ECO:0007669"/>
    <property type="project" value="TreeGrafter"/>
</dbReference>
<dbReference type="InterPro" id="IPR000836">
    <property type="entry name" value="PRTase_dom"/>
</dbReference>
<proteinExistence type="predicted"/>
<dbReference type="GO" id="GO:0002189">
    <property type="term" value="C:ribose phosphate diphosphokinase complex"/>
    <property type="evidence" value="ECO:0007669"/>
    <property type="project" value="TreeGrafter"/>
</dbReference>
<dbReference type="CDD" id="cd06223">
    <property type="entry name" value="PRTases_typeI"/>
    <property type="match status" value="1"/>
</dbReference>
<organism evidence="2">
    <name type="scientific">Myoviridae sp. ctCo31</name>
    <dbReference type="NCBI Taxonomy" id="2825053"/>
    <lineage>
        <taxon>Viruses</taxon>
        <taxon>Duplodnaviria</taxon>
        <taxon>Heunggongvirae</taxon>
        <taxon>Uroviricota</taxon>
        <taxon>Caudoviricetes</taxon>
    </lineage>
</organism>
<sequence>MITINGTEFIQKEYPVGEQILELSEKNLNAILKSKDVVIKWHYKDDKDFMTLWFIVQKIKSMKHGMPGIPPYYKNLKELHIPYFPYTRMDRVKTPNQFFSLQYVADFINSLGFEKVIVSDAHSDVLLNVVKNVENINKIDSLIYDSFKAAEIPAGKTLKDYVICFPDKTAVKRYGHLANEFYGAISIEKIRDFDTGKLLSFDLKVLSDVNDFDYKEVVIVDDICSYGGTFIGAMDEIKKRWFIPGFHLIVSHLEKSFFSGKLKDLEDLKSVTTSNSFDYNYKGETNE</sequence>
<dbReference type="PANTHER" id="PTHR10210:SF41">
    <property type="entry name" value="RIBOSE-PHOSPHATE PYROPHOSPHOKINASE 1, CHLOROPLASTIC"/>
    <property type="match status" value="1"/>
</dbReference>
<dbReference type="PANTHER" id="PTHR10210">
    <property type="entry name" value="RIBOSE-PHOSPHATE DIPHOSPHOKINASE FAMILY MEMBER"/>
    <property type="match status" value="1"/>
</dbReference>
<dbReference type="SUPFAM" id="SSF53271">
    <property type="entry name" value="PRTase-like"/>
    <property type="match status" value="1"/>
</dbReference>
<dbReference type="InterPro" id="IPR029057">
    <property type="entry name" value="PRTase-like"/>
</dbReference>
<evidence type="ECO:0000259" key="1">
    <source>
        <dbReference type="Pfam" id="PF00156"/>
    </source>
</evidence>
<dbReference type="GO" id="GO:0000287">
    <property type="term" value="F:magnesium ion binding"/>
    <property type="evidence" value="ECO:0007669"/>
    <property type="project" value="InterPro"/>
</dbReference>
<dbReference type="Gene3D" id="3.40.50.2020">
    <property type="match status" value="2"/>
</dbReference>
<protein>
    <submittedName>
        <fullName evidence="2">Baseplate wedge protein</fullName>
    </submittedName>
</protein>
<reference evidence="2" key="1">
    <citation type="journal article" date="2021" name="Proc. Natl. Acad. Sci. U.S.A.">
        <title>A Catalog of Tens of Thousands of Viruses from Human Metagenomes Reveals Hidden Associations with Chronic Diseases.</title>
        <authorList>
            <person name="Tisza M.J."/>
            <person name="Buck C.B."/>
        </authorList>
    </citation>
    <scope>NUCLEOTIDE SEQUENCE</scope>
    <source>
        <strain evidence="2">CtCo31</strain>
    </source>
</reference>
<dbReference type="GO" id="GO:0004749">
    <property type="term" value="F:ribose phosphate diphosphokinase activity"/>
    <property type="evidence" value="ECO:0007669"/>
    <property type="project" value="TreeGrafter"/>
</dbReference>